<dbReference type="EMBL" id="JAGTAR010000018">
    <property type="protein sequence ID" value="MBR8536400.1"/>
    <property type="molecule type" value="Genomic_DNA"/>
</dbReference>
<dbReference type="Proteomes" id="UP000679220">
    <property type="component" value="Unassembled WGS sequence"/>
</dbReference>
<sequence length="140" mass="15996">MKNKYLIVLMLLLPLMLACEKDKNEDTTPPVADIALPTDNTLYYRGNTLMFTGYFTDDVELKECTFYLSQGLKATRGWDAPWQPEAQTLPLTGKEDKLVEQHLFELMIPNEIMSGDYVLTILTIDQALNYSTTEIPIQIK</sequence>
<dbReference type="PROSITE" id="PS51257">
    <property type="entry name" value="PROKAR_LIPOPROTEIN"/>
    <property type="match status" value="1"/>
</dbReference>
<evidence type="ECO:0000256" key="1">
    <source>
        <dbReference type="SAM" id="SignalP"/>
    </source>
</evidence>
<comment type="caution">
    <text evidence="2">The sequence shown here is derived from an EMBL/GenBank/DDBJ whole genome shotgun (WGS) entry which is preliminary data.</text>
</comment>
<organism evidence="2 3">
    <name type="scientific">Carboxylicivirga sediminis</name>
    <dbReference type="NCBI Taxonomy" id="2006564"/>
    <lineage>
        <taxon>Bacteria</taxon>
        <taxon>Pseudomonadati</taxon>
        <taxon>Bacteroidota</taxon>
        <taxon>Bacteroidia</taxon>
        <taxon>Marinilabiliales</taxon>
        <taxon>Marinilabiliaceae</taxon>
        <taxon>Carboxylicivirga</taxon>
    </lineage>
</organism>
<keyword evidence="1" id="KW-0732">Signal</keyword>
<reference evidence="2" key="1">
    <citation type="journal article" date="2018" name="Int. J. Syst. Evol. Microbiol.">
        <title>Carboxylicivirga sediminis sp. nov., isolated from coastal sediment.</title>
        <authorList>
            <person name="Wang F.Q."/>
            <person name="Ren L.H."/>
            <person name="Zou R.J."/>
            <person name="Sun Y.Z."/>
            <person name="Liu X.J."/>
            <person name="Jiang F."/>
            <person name="Liu L.J."/>
        </authorList>
    </citation>
    <scope>NUCLEOTIDE SEQUENCE</scope>
    <source>
        <strain evidence="2">JR1</strain>
    </source>
</reference>
<reference evidence="2" key="2">
    <citation type="submission" date="2021-04" db="EMBL/GenBank/DDBJ databases">
        <authorList>
            <person name="Zhang T."/>
            <person name="Zhang Y."/>
            <person name="Lu D."/>
            <person name="Zuo D."/>
            <person name="Du Z."/>
        </authorList>
    </citation>
    <scope>NUCLEOTIDE SEQUENCE</scope>
    <source>
        <strain evidence="2">JR1</strain>
    </source>
</reference>
<keyword evidence="3" id="KW-1185">Reference proteome</keyword>
<gene>
    <name evidence="2" type="ORF">KDU71_12580</name>
</gene>
<evidence type="ECO:0000313" key="3">
    <source>
        <dbReference type="Proteomes" id="UP000679220"/>
    </source>
</evidence>
<dbReference type="InterPro" id="IPR027829">
    <property type="entry name" value="DUF4625"/>
</dbReference>
<dbReference type="Pfam" id="PF15418">
    <property type="entry name" value="DUF4625"/>
    <property type="match status" value="1"/>
</dbReference>
<protein>
    <submittedName>
        <fullName evidence="2">DUF4625 domain-containing protein</fullName>
    </submittedName>
</protein>
<evidence type="ECO:0000313" key="2">
    <source>
        <dbReference type="EMBL" id="MBR8536400.1"/>
    </source>
</evidence>
<feature type="chain" id="PRO_5037865025" evidence="1">
    <location>
        <begin position="21"/>
        <end position="140"/>
    </location>
</feature>
<feature type="signal peptide" evidence="1">
    <location>
        <begin position="1"/>
        <end position="20"/>
    </location>
</feature>
<dbReference type="AlphaFoldDB" id="A0A941IXX2"/>
<name>A0A941IXX2_9BACT</name>
<accession>A0A941IXX2</accession>
<proteinExistence type="predicted"/>
<dbReference type="RefSeq" id="WP_212191431.1">
    <property type="nucleotide sequence ID" value="NZ_JAGTAR010000018.1"/>
</dbReference>